<accession>A0A914DVE7</accession>
<feature type="region of interest" description="Disordered" evidence="1">
    <location>
        <begin position="48"/>
        <end position="85"/>
    </location>
</feature>
<organism evidence="2 3">
    <name type="scientific">Acrobeloides nanus</name>
    <dbReference type="NCBI Taxonomy" id="290746"/>
    <lineage>
        <taxon>Eukaryota</taxon>
        <taxon>Metazoa</taxon>
        <taxon>Ecdysozoa</taxon>
        <taxon>Nematoda</taxon>
        <taxon>Chromadorea</taxon>
        <taxon>Rhabditida</taxon>
        <taxon>Tylenchina</taxon>
        <taxon>Cephalobomorpha</taxon>
        <taxon>Cephaloboidea</taxon>
        <taxon>Cephalobidae</taxon>
        <taxon>Acrobeloides</taxon>
    </lineage>
</organism>
<keyword evidence="2" id="KW-1185">Reference proteome</keyword>
<feature type="region of interest" description="Disordered" evidence="1">
    <location>
        <begin position="123"/>
        <end position="198"/>
    </location>
</feature>
<sequence>MSHIHENNVEEHHNKRVSFGGAEAQVDLIVYDEPSTESYTVHLTKSTTTFTSPDAEPNKVKVTSGESEFPRPISPPAQVERQTLAVSPPLPALLRRMDHENDNPFRPEEPLYHAVDPIVEAYKHRPFPPSPTGSPVPPHESTPVNQKYHPNYSHDEVQLLQSSPRKTPSYKEVDISRAPKNDVNQQANSGYTDLPPPGKVELVHIERKKKCGCCSIQ</sequence>
<feature type="compositionally biased region" description="Polar residues" evidence="1">
    <location>
        <begin position="182"/>
        <end position="191"/>
    </location>
</feature>
<evidence type="ECO:0000313" key="3">
    <source>
        <dbReference type="WBParaSite" id="ACRNAN_scaffold41.g28993.t1"/>
    </source>
</evidence>
<evidence type="ECO:0000256" key="1">
    <source>
        <dbReference type="SAM" id="MobiDB-lite"/>
    </source>
</evidence>
<dbReference type="AlphaFoldDB" id="A0A914DVE7"/>
<dbReference type="Proteomes" id="UP000887540">
    <property type="component" value="Unplaced"/>
</dbReference>
<proteinExistence type="predicted"/>
<protein>
    <submittedName>
        <fullName evidence="3">Uncharacterized protein</fullName>
    </submittedName>
</protein>
<feature type="compositionally biased region" description="Pro residues" evidence="1">
    <location>
        <begin position="127"/>
        <end position="140"/>
    </location>
</feature>
<dbReference type="WBParaSite" id="ACRNAN_scaffold41.g28993.t1">
    <property type="protein sequence ID" value="ACRNAN_scaffold41.g28993.t1"/>
    <property type="gene ID" value="ACRNAN_scaffold41.g28993"/>
</dbReference>
<evidence type="ECO:0000313" key="2">
    <source>
        <dbReference type="Proteomes" id="UP000887540"/>
    </source>
</evidence>
<name>A0A914DVE7_9BILA</name>
<feature type="compositionally biased region" description="Basic and acidic residues" evidence="1">
    <location>
        <begin position="169"/>
        <end position="180"/>
    </location>
</feature>
<reference evidence="3" key="1">
    <citation type="submission" date="2022-11" db="UniProtKB">
        <authorList>
            <consortium name="WormBaseParasite"/>
        </authorList>
    </citation>
    <scope>IDENTIFICATION</scope>
</reference>